<gene>
    <name evidence="1" type="ORF">L2E82_31925</name>
</gene>
<accession>A0ACB9BGL7</accession>
<reference evidence="1 2" key="2">
    <citation type="journal article" date="2022" name="Mol. Ecol. Resour.">
        <title>The genomes of chicory, endive, great burdock and yacon provide insights into Asteraceae paleo-polyploidization history and plant inulin production.</title>
        <authorList>
            <person name="Fan W."/>
            <person name="Wang S."/>
            <person name="Wang H."/>
            <person name="Wang A."/>
            <person name="Jiang F."/>
            <person name="Liu H."/>
            <person name="Zhao H."/>
            <person name="Xu D."/>
            <person name="Zhang Y."/>
        </authorList>
    </citation>
    <scope>NUCLEOTIDE SEQUENCE [LARGE SCALE GENOMIC DNA]</scope>
    <source>
        <strain evidence="2">cv. Punajuju</strain>
        <tissue evidence="1">Leaves</tissue>
    </source>
</reference>
<dbReference type="EMBL" id="CM042014">
    <property type="protein sequence ID" value="KAI3720926.1"/>
    <property type="molecule type" value="Genomic_DNA"/>
</dbReference>
<evidence type="ECO:0000313" key="2">
    <source>
        <dbReference type="Proteomes" id="UP001055811"/>
    </source>
</evidence>
<proteinExistence type="predicted"/>
<comment type="caution">
    <text evidence="1">The sequence shown here is derived from an EMBL/GenBank/DDBJ whole genome shotgun (WGS) entry which is preliminary data.</text>
</comment>
<reference evidence="2" key="1">
    <citation type="journal article" date="2022" name="Mol. Ecol. Resour.">
        <title>The genomes of chicory, endive, great burdock and yacon provide insights into Asteraceae palaeo-polyploidization history and plant inulin production.</title>
        <authorList>
            <person name="Fan W."/>
            <person name="Wang S."/>
            <person name="Wang H."/>
            <person name="Wang A."/>
            <person name="Jiang F."/>
            <person name="Liu H."/>
            <person name="Zhao H."/>
            <person name="Xu D."/>
            <person name="Zhang Y."/>
        </authorList>
    </citation>
    <scope>NUCLEOTIDE SEQUENCE [LARGE SCALE GENOMIC DNA]</scope>
    <source>
        <strain evidence="2">cv. Punajuju</strain>
    </source>
</reference>
<keyword evidence="2" id="KW-1185">Reference proteome</keyword>
<dbReference type="Proteomes" id="UP001055811">
    <property type="component" value="Linkage Group LG06"/>
</dbReference>
<organism evidence="1 2">
    <name type="scientific">Cichorium intybus</name>
    <name type="common">Chicory</name>
    <dbReference type="NCBI Taxonomy" id="13427"/>
    <lineage>
        <taxon>Eukaryota</taxon>
        <taxon>Viridiplantae</taxon>
        <taxon>Streptophyta</taxon>
        <taxon>Embryophyta</taxon>
        <taxon>Tracheophyta</taxon>
        <taxon>Spermatophyta</taxon>
        <taxon>Magnoliopsida</taxon>
        <taxon>eudicotyledons</taxon>
        <taxon>Gunneridae</taxon>
        <taxon>Pentapetalae</taxon>
        <taxon>asterids</taxon>
        <taxon>campanulids</taxon>
        <taxon>Asterales</taxon>
        <taxon>Asteraceae</taxon>
        <taxon>Cichorioideae</taxon>
        <taxon>Cichorieae</taxon>
        <taxon>Cichoriinae</taxon>
        <taxon>Cichorium</taxon>
    </lineage>
</organism>
<sequence length="306" mass="34134">MEKNKKSLNETLVSGRDSAKKLQDLLRRRVFNDGSVSVDDLVMEILGSFSDGLLLLSSCESGELSSVPASPHVGLTCADDKIPAVNTGKKPAPTVKERRGCYKRRRTIDSRVKTSVTIEDGYAWRKYGQKMILNSNFPRCYFRCTHKHDHGCKALKQVQKLEDESNMYHITYFGHHTCPTLNTFSSSGVVLDFNASKSHHSFSNSLSTITNIQVQSSIKQEADDSMTQSTDVSDNVSSGNDGHSPPGLEWNEMLHDHLGPGHQGAPFMWFDHEDSCASTSPHDYLDMGFLNNDEFSSEFLFDEVLS</sequence>
<name>A0ACB9BGL7_CICIN</name>
<protein>
    <submittedName>
        <fullName evidence="1">Uncharacterized protein</fullName>
    </submittedName>
</protein>
<evidence type="ECO:0000313" key="1">
    <source>
        <dbReference type="EMBL" id="KAI3720926.1"/>
    </source>
</evidence>